<evidence type="ECO:0000313" key="1">
    <source>
        <dbReference type="EMBL" id="QFZ27503.1"/>
    </source>
</evidence>
<accession>A0ACD0WK11</accession>
<gene>
    <name evidence="1" type="ORF">EJF14_30474</name>
</gene>
<organism evidence="1 2">
    <name type="scientific">Clavispora lusitaniae</name>
    <name type="common">Candida lusitaniae</name>
    <dbReference type="NCBI Taxonomy" id="36911"/>
    <lineage>
        <taxon>Eukaryota</taxon>
        <taxon>Fungi</taxon>
        <taxon>Dikarya</taxon>
        <taxon>Ascomycota</taxon>
        <taxon>Saccharomycotina</taxon>
        <taxon>Pichiomycetes</taxon>
        <taxon>Metschnikowiaceae</taxon>
        <taxon>Clavispora</taxon>
    </lineage>
</organism>
<proteinExistence type="predicted"/>
<dbReference type="Proteomes" id="UP000326582">
    <property type="component" value="Chromosome 3"/>
</dbReference>
<keyword evidence="2" id="KW-1185">Reference proteome</keyword>
<keyword evidence="1" id="KW-0647">Proteasome</keyword>
<protein>
    <submittedName>
        <fullName evidence="1">26S proteasome regulatory subunit</fullName>
    </submittedName>
</protein>
<name>A0ACD0WK11_CLALS</name>
<sequence>MHIITIQDSFEAVISDVSAGIVSSESFWIARRRGQNEAQELHHITVSNNGSVEFSGSVQFERQSSGTYRVAFGNDAYTLVTPVATVKTTSDDVTAVAITSDGSRLVVGSASGSIATYDTATKTPIGSIRHAHLLAVSGVYVFPSDKVVLSTGDDFLAKLWPMPGTPEASQAATSDSTTKDFSDGTTKDFSDSATSDDTKISVPANTVEATRTFRHQKKAITGAVLIGRGRNFATASLDGSVDLWECGSGTVVSTFRRIASPEDPAQCLAIGTCDAPVAPQDRVKGELLFDCDSAALYVGYASGTVQQYNIAGHFQTPHRLLLDSPISAIAVCGAWVVVGTSDGRLVMWDPSTDSQHALELDMSEPIEHIAVHQQGQSVVVVLSNGPESLLRVTFDAPNFSYEYLVGLSELFRVRSVHSNGTTLVVATQDELAFFGVEK</sequence>
<reference evidence="2" key="1">
    <citation type="journal article" date="2019" name="MBio">
        <title>Comparative genomics for the elucidation of multidrug resistance (MDR) in Candida lusitaniae.</title>
        <authorList>
            <person name="Kannan A."/>
            <person name="Asner S.A."/>
            <person name="Trachsel E."/>
            <person name="Kelly S."/>
            <person name="Parker J."/>
            <person name="Sanglard D."/>
        </authorList>
    </citation>
    <scope>NUCLEOTIDE SEQUENCE [LARGE SCALE GENOMIC DNA]</scope>
    <source>
        <strain evidence="2">P1</strain>
    </source>
</reference>
<evidence type="ECO:0000313" key="2">
    <source>
        <dbReference type="Proteomes" id="UP000326582"/>
    </source>
</evidence>
<dbReference type="EMBL" id="CP038486">
    <property type="protein sequence ID" value="QFZ27503.1"/>
    <property type="molecule type" value="Genomic_DNA"/>
</dbReference>